<dbReference type="AlphaFoldDB" id="A0A0M2UWM0"/>
<protein>
    <recommendedName>
        <fullName evidence="4">dTTP/UTP pyrophosphatase</fullName>
        <shortName evidence="4">dTTPase/UTPase</shortName>
        <ecNumber evidence="4">3.6.1.9</ecNumber>
    </recommendedName>
    <alternativeName>
        <fullName evidence="4">Nucleoside triphosphate pyrophosphatase</fullName>
    </alternativeName>
    <alternativeName>
        <fullName evidence="4">Nucleotide pyrophosphatase</fullName>
        <shortName evidence="4">Nucleotide PPase</shortName>
    </alternativeName>
</protein>
<comment type="cofactor">
    <cofactor evidence="1 4">
        <name>a divalent metal cation</name>
        <dbReference type="ChEBI" id="CHEBI:60240"/>
    </cofactor>
</comment>
<dbReference type="EC" id="3.6.1.9" evidence="4"/>
<dbReference type="GO" id="GO:0009117">
    <property type="term" value="P:nucleotide metabolic process"/>
    <property type="evidence" value="ECO:0007669"/>
    <property type="project" value="UniProtKB-KW"/>
</dbReference>
<dbReference type="GO" id="GO:0036221">
    <property type="term" value="F:UTP diphosphatase activity"/>
    <property type="evidence" value="ECO:0007669"/>
    <property type="project" value="RHEA"/>
</dbReference>
<keyword evidence="6" id="KW-1185">Reference proteome</keyword>
<comment type="caution">
    <text evidence="4">Lacks conserved residue(s) required for the propagation of feature annotation.</text>
</comment>
<accession>A0A0M2UWM0</accession>
<dbReference type="GO" id="GO:0005737">
    <property type="term" value="C:cytoplasm"/>
    <property type="evidence" value="ECO:0007669"/>
    <property type="project" value="UniProtKB-SubCell"/>
</dbReference>
<name>A0A0M2UWM0_9BACT</name>
<evidence type="ECO:0000256" key="4">
    <source>
        <dbReference type="HAMAP-Rule" id="MF_00528"/>
    </source>
</evidence>
<dbReference type="EMBL" id="LAQJ01000196">
    <property type="protein sequence ID" value="KKO19366.1"/>
    <property type="molecule type" value="Genomic_DNA"/>
</dbReference>
<keyword evidence="4" id="KW-0963">Cytoplasm</keyword>
<evidence type="ECO:0000313" key="6">
    <source>
        <dbReference type="Proteomes" id="UP000034954"/>
    </source>
</evidence>
<evidence type="ECO:0000256" key="2">
    <source>
        <dbReference type="ARBA" id="ARBA00022801"/>
    </source>
</evidence>
<keyword evidence="3 4" id="KW-0546">Nucleotide metabolism</keyword>
<dbReference type="CDD" id="cd00555">
    <property type="entry name" value="Maf"/>
    <property type="match status" value="1"/>
</dbReference>
<dbReference type="PIRSF" id="PIRSF006305">
    <property type="entry name" value="Maf"/>
    <property type="match status" value="1"/>
</dbReference>
<dbReference type="Gene3D" id="3.90.950.10">
    <property type="match status" value="1"/>
</dbReference>
<comment type="caution">
    <text evidence="5">The sequence shown here is derived from an EMBL/GenBank/DDBJ whole genome shotgun (WGS) entry which is preliminary data.</text>
</comment>
<comment type="catalytic activity">
    <reaction evidence="4">
        <text>dTTP + H2O = dTMP + diphosphate + H(+)</text>
        <dbReference type="Rhea" id="RHEA:28534"/>
        <dbReference type="ChEBI" id="CHEBI:15377"/>
        <dbReference type="ChEBI" id="CHEBI:15378"/>
        <dbReference type="ChEBI" id="CHEBI:33019"/>
        <dbReference type="ChEBI" id="CHEBI:37568"/>
        <dbReference type="ChEBI" id="CHEBI:63528"/>
        <dbReference type="EC" id="3.6.1.9"/>
    </reaction>
</comment>
<dbReference type="GO" id="GO:0036218">
    <property type="term" value="F:dTTP diphosphatase activity"/>
    <property type="evidence" value="ECO:0007669"/>
    <property type="project" value="RHEA"/>
</dbReference>
<organism evidence="5 6">
    <name type="scientific">Candidatus Brocadia fulgida</name>
    <dbReference type="NCBI Taxonomy" id="380242"/>
    <lineage>
        <taxon>Bacteria</taxon>
        <taxon>Pseudomonadati</taxon>
        <taxon>Planctomycetota</taxon>
        <taxon>Candidatus Brocadiia</taxon>
        <taxon>Candidatus Brocadiales</taxon>
        <taxon>Candidatus Brocadiaceae</taxon>
        <taxon>Candidatus Brocadia</taxon>
    </lineage>
</organism>
<evidence type="ECO:0000313" key="5">
    <source>
        <dbReference type="EMBL" id="KKO19366.1"/>
    </source>
</evidence>
<reference evidence="5 6" key="1">
    <citation type="journal article" date="2013" name="BMC Microbiol.">
        <title>Identification of the type II cytochrome c maturation pathway in anammox bacteria by comparative genomics.</title>
        <authorList>
            <person name="Ferousi C."/>
            <person name="Speth D.R."/>
            <person name="Reimann J."/>
            <person name="Op den Camp H.J."/>
            <person name="Allen J.W."/>
            <person name="Keltjens J.T."/>
            <person name="Jetten M.S."/>
        </authorList>
    </citation>
    <scope>NUCLEOTIDE SEQUENCE [LARGE SCALE GENOMIC DNA]</scope>
    <source>
        <strain evidence="5">RU1</strain>
    </source>
</reference>
<dbReference type="NCBIfam" id="TIGR00172">
    <property type="entry name" value="maf"/>
    <property type="match status" value="1"/>
</dbReference>
<sequence length="218" mass="24344">MVYPSTIGSIVEGFFCHMEVITKKRLILASTSPRRIALLKLLGYRFDIIPHSIDEYIPDDATPEEVVLNLAFMKAHDVAGRVEDAIIIGADTLVYHKKGIIGKPKDIRDAKKILSLLSNSAHSIFTGVCIIDKPSQKKLLRNERTQITMKHIPEEELEAYVQSGEPMDKAGAYAIQGEGEKFIKQITGSYSNAVGLPLGLVQEMLNKFNYHNEDAEKF</sequence>
<dbReference type="PANTHER" id="PTHR43213:SF5">
    <property type="entry name" value="BIFUNCTIONAL DTTP_UTP PYROPHOSPHATASE_METHYLTRANSFERASE PROTEIN-RELATED"/>
    <property type="match status" value="1"/>
</dbReference>
<feature type="active site" description="Proton acceptor" evidence="4">
    <location>
        <position position="91"/>
    </location>
</feature>
<comment type="subcellular location">
    <subcellularLocation>
        <location evidence="4">Cytoplasm</location>
    </subcellularLocation>
</comment>
<proteinExistence type="inferred from homology"/>
<dbReference type="Proteomes" id="UP000034954">
    <property type="component" value="Unassembled WGS sequence"/>
</dbReference>
<dbReference type="HAMAP" id="MF_00528">
    <property type="entry name" value="Maf"/>
    <property type="match status" value="1"/>
</dbReference>
<dbReference type="PATRIC" id="fig|380242.3.peg.2362"/>
<dbReference type="PANTHER" id="PTHR43213">
    <property type="entry name" value="BIFUNCTIONAL DTTP/UTP PYROPHOSPHATASE/METHYLTRANSFERASE PROTEIN-RELATED"/>
    <property type="match status" value="1"/>
</dbReference>
<evidence type="ECO:0000256" key="1">
    <source>
        <dbReference type="ARBA" id="ARBA00001968"/>
    </source>
</evidence>
<dbReference type="InterPro" id="IPR003697">
    <property type="entry name" value="Maf-like"/>
</dbReference>
<evidence type="ECO:0000256" key="3">
    <source>
        <dbReference type="ARBA" id="ARBA00023080"/>
    </source>
</evidence>
<dbReference type="InterPro" id="IPR029001">
    <property type="entry name" value="ITPase-like_fam"/>
</dbReference>
<gene>
    <name evidence="5" type="ORF">BROFUL_01893</name>
</gene>
<comment type="catalytic activity">
    <reaction evidence="4">
        <text>UTP + H2O = UMP + diphosphate + H(+)</text>
        <dbReference type="Rhea" id="RHEA:29395"/>
        <dbReference type="ChEBI" id="CHEBI:15377"/>
        <dbReference type="ChEBI" id="CHEBI:15378"/>
        <dbReference type="ChEBI" id="CHEBI:33019"/>
        <dbReference type="ChEBI" id="CHEBI:46398"/>
        <dbReference type="ChEBI" id="CHEBI:57865"/>
        <dbReference type="EC" id="3.6.1.9"/>
    </reaction>
</comment>
<feature type="site" description="Important for substrate specificity" evidence="4">
    <location>
        <position position="34"/>
    </location>
</feature>
<comment type="similarity">
    <text evidence="4">Belongs to the Maf family. YhdE subfamily.</text>
</comment>
<keyword evidence="2 4" id="KW-0378">Hydrolase</keyword>
<feature type="site" description="Important for substrate specificity" evidence="4">
    <location>
        <position position="176"/>
    </location>
</feature>
<feature type="site" description="Important for substrate specificity" evidence="4">
    <location>
        <position position="92"/>
    </location>
</feature>
<dbReference type="SUPFAM" id="SSF52972">
    <property type="entry name" value="ITPase-like"/>
    <property type="match status" value="1"/>
</dbReference>
<dbReference type="Pfam" id="PF02545">
    <property type="entry name" value="Maf"/>
    <property type="match status" value="1"/>
</dbReference>
<comment type="function">
    <text evidence="4">Nucleoside triphosphate pyrophosphatase that hydrolyzes dTTP and UTP. May have a dual role in cell division arrest and in preventing the incorporation of modified nucleotides into cellular nucleic acids.</text>
</comment>